<dbReference type="EnsemblPlants" id="TuG1812G0400001949.01.T04">
    <property type="protein sequence ID" value="TuG1812G0400001949.01.T04"/>
    <property type="gene ID" value="TuG1812G0400001949.01"/>
</dbReference>
<dbReference type="EnsemblPlants" id="TuG1812G0400001949.01.T05">
    <property type="protein sequence ID" value="TuG1812G0400001949.01.T05"/>
    <property type="gene ID" value="TuG1812G0400001949.01"/>
</dbReference>
<dbReference type="Gramene" id="TuG1812G0400001949.01.T05">
    <property type="protein sequence ID" value="TuG1812G0400001949.01.T05"/>
    <property type="gene ID" value="TuG1812G0400001949.01"/>
</dbReference>
<feature type="compositionally biased region" description="Polar residues" evidence="1">
    <location>
        <begin position="34"/>
        <end position="44"/>
    </location>
</feature>
<evidence type="ECO:0000313" key="3">
    <source>
        <dbReference type="Proteomes" id="UP000015106"/>
    </source>
</evidence>
<dbReference type="Gramene" id="TuG1812G0400001949.01.T03">
    <property type="protein sequence ID" value="TuG1812G0400001949.01.T03"/>
    <property type="gene ID" value="TuG1812G0400001949.01"/>
</dbReference>
<dbReference type="Gramene" id="TuG1812G0400001949.01.T07">
    <property type="protein sequence ID" value="TuG1812G0400001949.01.T07"/>
    <property type="gene ID" value="TuG1812G0400001949.01"/>
</dbReference>
<proteinExistence type="predicted"/>
<name>A0A8R7Q5Z0_TRIUA</name>
<feature type="compositionally biased region" description="Pro residues" evidence="1">
    <location>
        <begin position="73"/>
        <end position="85"/>
    </location>
</feature>
<dbReference type="AlphaFoldDB" id="A0A8R7Q5Z0"/>
<dbReference type="Gramene" id="TuG1812G0400001949.01.T09">
    <property type="protein sequence ID" value="TuG1812G0400001949.01.T09"/>
    <property type="gene ID" value="TuG1812G0400001949.01"/>
</dbReference>
<organism evidence="2 3">
    <name type="scientific">Triticum urartu</name>
    <name type="common">Red wild einkorn</name>
    <name type="synonym">Crithodium urartu</name>
    <dbReference type="NCBI Taxonomy" id="4572"/>
    <lineage>
        <taxon>Eukaryota</taxon>
        <taxon>Viridiplantae</taxon>
        <taxon>Streptophyta</taxon>
        <taxon>Embryophyta</taxon>
        <taxon>Tracheophyta</taxon>
        <taxon>Spermatophyta</taxon>
        <taxon>Magnoliopsida</taxon>
        <taxon>Liliopsida</taxon>
        <taxon>Poales</taxon>
        <taxon>Poaceae</taxon>
        <taxon>BOP clade</taxon>
        <taxon>Pooideae</taxon>
        <taxon>Triticodae</taxon>
        <taxon>Triticeae</taxon>
        <taxon>Triticinae</taxon>
        <taxon>Triticum</taxon>
    </lineage>
</organism>
<keyword evidence="3" id="KW-1185">Reference proteome</keyword>
<accession>A0A8R7Q5Z0</accession>
<evidence type="ECO:0000313" key="2">
    <source>
        <dbReference type="EnsemblPlants" id="TuG1812G0400001949.01.T06"/>
    </source>
</evidence>
<sequence length="170" mass="18382">STSGRLGVPFPCPRGICQSPLPAPHARPREQAKRSNPSRQTFSSRAPRPLRLVSSPLHPLPCRRTLSSHASAPSPPPRAAGPLPSPRARAEMRLSRAAAVASPWVRRRDGSQARIPSSASILHLSGRPVATSVAAAGDLQQLLPTFHGRARRRHRPARPRPRLPHAQEEG</sequence>
<reference evidence="2" key="2">
    <citation type="submission" date="2018-03" db="EMBL/GenBank/DDBJ databases">
        <title>The Triticum urartu genome reveals the dynamic nature of wheat genome evolution.</title>
        <authorList>
            <person name="Ling H."/>
            <person name="Ma B."/>
            <person name="Shi X."/>
            <person name="Liu H."/>
            <person name="Dong L."/>
            <person name="Sun H."/>
            <person name="Cao Y."/>
            <person name="Gao Q."/>
            <person name="Zheng S."/>
            <person name="Li Y."/>
            <person name="Yu Y."/>
            <person name="Du H."/>
            <person name="Qi M."/>
            <person name="Li Y."/>
            <person name="Yu H."/>
            <person name="Cui Y."/>
            <person name="Wang N."/>
            <person name="Chen C."/>
            <person name="Wu H."/>
            <person name="Zhao Y."/>
            <person name="Zhang J."/>
            <person name="Li Y."/>
            <person name="Zhou W."/>
            <person name="Zhang B."/>
            <person name="Hu W."/>
            <person name="Eijk M."/>
            <person name="Tang J."/>
            <person name="Witsenboer H."/>
            <person name="Zhao S."/>
            <person name="Li Z."/>
            <person name="Zhang A."/>
            <person name="Wang D."/>
            <person name="Liang C."/>
        </authorList>
    </citation>
    <scope>NUCLEOTIDE SEQUENCE [LARGE SCALE GENOMIC DNA]</scope>
    <source>
        <strain evidence="2">cv. G1812</strain>
    </source>
</reference>
<reference evidence="2" key="3">
    <citation type="submission" date="2022-06" db="UniProtKB">
        <authorList>
            <consortium name="EnsemblPlants"/>
        </authorList>
    </citation>
    <scope>IDENTIFICATION</scope>
</reference>
<dbReference type="Gramene" id="TuG1812G0400001949.01.T04">
    <property type="protein sequence ID" value="TuG1812G0400001949.01.T04"/>
    <property type="gene ID" value="TuG1812G0400001949.01"/>
</dbReference>
<evidence type="ECO:0000256" key="1">
    <source>
        <dbReference type="SAM" id="MobiDB-lite"/>
    </source>
</evidence>
<dbReference type="EnsemblPlants" id="TuG1812G0400001949.01.T06">
    <property type="protein sequence ID" value="TuG1812G0400001949.01.T06"/>
    <property type="gene ID" value="TuG1812G0400001949.01"/>
</dbReference>
<feature type="region of interest" description="Disordered" evidence="1">
    <location>
        <begin position="1"/>
        <end position="115"/>
    </location>
</feature>
<dbReference type="EnsemblPlants" id="TuG1812G0400001949.01.T03">
    <property type="protein sequence ID" value="TuG1812G0400001949.01.T03"/>
    <property type="gene ID" value="TuG1812G0400001949.01"/>
</dbReference>
<protein>
    <submittedName>
        <fullName evidence="2">Uncharacterized protein</fullName>
    </submittedName>
</protein>
<reference evidence="3" key="1">
    <citation type="journal article" date="2013" name="Nature">
        <title>Draft genome of the wheat A-genome progenitor Triticum urartu.</title>
        <authorList>
            <person name="Ling H.Q."/>
            <person name="Zhao S."/>
            <person name="Liu D."/>
            <person name="Wang J."/>
            <person name="Sun H."/>
            <person name="Zhang C."/>
            <person name="Fan H."/>
            <person name="Li D."/>
            <person name="Dong L."/>
            <person name="Tao Y."/>
            <person name="Gao C."/>
            <person name="Wu H."/>
            <person name="Li Y."/>
            <person name="Cui Y."/>
            <person name="Guo X."/>
            <person name="Zheng S."/>
            <person name="Wang B."/>
            <person name="Yu K."/>
            <person name="Liang Q."/>
            <person name="Yang W."/>
            <person name="Lou X."/>
            <person name="Chen J."/>
            <person name="Feng M."/>
            <person name="Jian J."/>
            <person name="Zhang X."/>
            <person name="Luo G."/>
            <person name="Jiang Y."/>
            <person name="Liu J."/>
            <person name="Wang Z."/>
            <person name="Sha Y."/>
            <person name="Zhang B."/>
            <person name="Wu H."/>
            <person name="Tang D."/>
            <person name="Shen Q."/>
            <person name="Xue P."/>
            <person name="Zou S."/>
            <person name="Wang X."/>
            <person name="Liu X."/>
            <person name="Wang F."/>
            <person name="Yang Y."/>
            <person name="An X."/>
            <person name="Dong Z."/>
            <person name="Zhang K."/>
            <person name="Zhang X."/>
            <person name="Luo M.C."/>
            <person name="Dvorak J."/>
            <person name="Tong Y."/>
            <person name="Wang J."/>
            <person name="Yang H."/>
            <person name="Li Z."/>
            <person name="Wang D."/>
            <person name="Zhang A."/>
            <person name="Wang J."/>
        </authorList>
    </citation>
    <scope>NUCLEOTIDE SEQUENCE</scope>
    <source>
        <strain evidence="3">cv. G1812</strain>
    </source>
</reference>
<dbReference type="EnsemblPlants" id="TuG1812G0400001949.01.T09">
    <property type="protein sequence ID" value="TuG1812G0400001949.01.T09"/>
    <property type="gene ID" value="TuG1812G0400001949.01"/>
</dbReference>
<dbReference type="EnsemblPlants" id="TuG1812G0400001949.01.T07">
    <property type="protein sequence ID" value="TuG1812G0400001949.01.T07"/>
    <property type="gene ID" value="TuG1812G0400001949.01"/>
</dbReference>
<dbReference type="Gramene" id="TuG1812G0400001949.01.T08">
    <property type="protein sequence ID" value="TuG1812G0400001949.01.T08"/>
    <property type="gene ID" value="TuG1812G0400001949.01"/>
</dbReference>
<dbReference type="Gramene" id="TuG1812G0400001949.01.T01">
    <property type="protein sequence ID" value="TuG1812G0400001949.01.T01"/>
    <property type="gene ID" value="TuG1812G0400001949.01"/>
</dbReference>
<dbReference type="Proteomes" id="UP000015106">
    <property type="component" value="Chromosome 4"/>
</dbReference>
<feature type="compositionally biased region" description="Basic residues" evidence="1">
    <location>
        <begin position="148"/>
        <end position="163"/>
    </location>
</feature>
<dbReference type="Gramene" id="TuG1812G0400001949.01.T02">
    <property type="protein sequence ID" value="TuG1812G0400001949.01.T02"/>
    <property type="gene ID" value="TuG1812G0400001949.01"/>
</dbReference>
<dbReference type="EnsemblPlants" id="TuG1812G0400001949.01.T02">
    <property type="protein sequence ID" value="TuG1812G0400001949.01.T02"/>
    <property type="gene ID" value="TuG1812G0400001949.01"/>
</dbReference>
<feature type="region of interest" description="Disordered" evidence="1">
    <location>
        <begin position="144"/>
        <end position="170"/>
    </location>
</feature>
<dbReference type="Gramene" id="TuG1812G0400001949.01.T06">
    <property type="protein sequence ID" value="TuG1812G0400001949.01.T06"/>
    <property type="gene ID" value="TuG1812G0400001949.01"/>
</dbReference>
<dbReference type="EnsemblPlants" id="TuG1812G0400001949.01.T01">
    <property type="protein sequence ID" value="TuG1812G0400001949.01.T01"/>
    <property type="gene ID" value="TuG1812G0400001949.01"/>
</dbReference>
<dbReference type="EnsemblPlants" id="TuG1812G0400001949.01.T08">
    <property type="protein sequence ID" value="TuG1812G0400001949.01.T08"/>
    <property type="gene ID" value="TuG1812G0400001949.01"/>
</dbReference>